<sequence>MPPPPTPKARSGRKPSGRVKAEESESDSVGTTKSPTKRTPRPSSKHARASETESGADVDGLKKSGRKSRRSEGPTPVAAAPPPRMKIEQVDDGAGVSRRESAFTYDNPFQSGSSPPPEYSSGERKRKSLGSSASRDSERRKSSAVRKSTTVPKADDGIHPPTAATFEVPVSALNGLKDVDDNGVEASEEFTPEEQLELVRERAANGINAVGPLRPKRKQSRGISKKGPMWMALITLLGGYATWYRQEKIAVGYCGVGRDAKQIIPSNIAGTPVKLPDWAKIIAEPQCELCPQHAYCLENLVTQCEPDFVLKPHPLSFGGLVPLPPTCEPDGEKVRRVKAVADRAVEELRERRAKFECGELTDSAGFPEPTVEIDAEELKKEVSKKRKKGMSEAEFNELWGGAIGEIQGRDEVVNVADGHHKLLTSTSLARLPLACAIRRSFRLTLARHRLQIASLVALSALILYIRHMFSSRAAANAAVPHLVSLTLDRLAEQAALHAQDKENYDSWISIGQLRDDVLRDEHSIKKREALWSRVKNVVEMNANIRSSQREARNGEISRAWEWIGAIGNIGSGEGAKRRKSGRVSFYGDNDLSSPVSGMDDGPEVVQMKWQESRPIY</sequence>
<evidence type="ECO:0000256" key="1">
    <source>
        <dbReference type="ARBA" id="ARBA00004540"/>
    </source>
</evidence>
<keyword evidence="3" id="KW-0812">Transmembrane</keyword>
<evidence type="ECO:0000313" key="9">
    <source>
        <dbReference type="EMBL" id="PMD18031.1"/>
    </source>
</evidence>
<dbReference type="Gene3D" id="1.10.10.1180">
    <property type="entry name" value="MAN1, winged-helix domain"/>
    <property type="match status" value="1"/>
</dbReference>
<dbReference type="OrthoDB" id="2503928at2759"/>
<gene>
    <name evidence="9" type="ORF">NA56DRAFT_577874</name>
</gene>
<evidence type="ECO:0000256" key="7">
    <source>
        <dbReference type="SAM" id="MobiDB-lite"/>
    </source>
</evidence>
<keyword evidence="4" id="KW-1133">Transmembrane helix</keyword>
<feature type="domain" description="Man1/Src1-like C-terminal" evidence="8">
    <location>
        <begin position="233"/>
        <end position="564"/>
    </location>
</feature>
<accession>A0A2J6PVI7</accession>
<name>A0A2J6PVI7_9HELO</name>
<protein>
    <recommendedName>
        <fullName evidence="8">Man1/Src1-like C-terminal domain-containing protein</fullName>
    </recommendedName>
</protein>
<evidence type="ECO:0000256" key="5">
    <source>
        <dbReference type="ARBA" id="ARBA00023136"/>
    </source>
</evidence>
<dbReference type="InterPro" id="IPR018996">
    <property type="entry name" value="Man1/Src1-like_C"/>
</dbReference>
<dbReference type="AlphaFoldDB" id="A0A2J6PVI7"/>
<organism evidence="9 10">
    <name type="scientific">Hyaloscypha hepaticicola</name>
    <dbReference type="NCBI Taxonomy" id="2082293"/>
    <lineage>
        <taxon>Eukaryota</taxon>
        <taxon>Fungi</taxon>
        <taxon>Dikarya</taxon>
        <taxon>Ascomycota</taxon>
        <taxon>Pezizomycotina</taxon>
        <taxon>Leotiomycetes</taxon>
        <taxon>Helotiales</taxon>
        <taxon>Hyaloscyphaceae</taxon>
        <taxon>Hyaloscypha</taxon>
    </lineage>
</organism>
<dbReference type="InterPro" id="IPR041885">
    <property type="entry name" value="MAN1_winged_helix_dom"/>
</dbReference>
<dbReference type="GO" id="GO:0071763">
    <property type="term" value="P:nuclear membrane organization"/>
    <property type="evidence" value="ECO:0007669"/>
    <property type="project" value="TreeGrafter"/>
</dbReference>
<evidence type="ECO:0000256" key="2">
    <source>
        <dbReference type="ARBA" id="ARBA00022553"/>
    </source>
</evidence>
<dbReference type="Pfam" id="PF09402">
    <property type="entry name" value="MSC"/>
    <property type="match status" value="1"/>
</dbReference>
<dbReference type="GO" id="GO:0005783">
    <property type="term" value="C:endoplasmic reticulum"/>
    <property type="evidence" value="ECO:0007669"/>
    <property type="project" value="TreeGrafter"/>
</dbReference>
<dbReference type="STRING" id="1745343.A0A2J6PVI7"/>
<keyword evidence="5" id="KW-0472">Membrane</keyword>
<evidence type="ECO:0000313" key="10">
    <source>
        <dbReference type="Proteomes" id="UP000235672"/>
    </source>
</evidence>
<evidence type="ECO:0000256" key="6">
    <source>
        <dbReference type="ARBA" id="ARBA00023242"/>
    </source>
</evidence>
<evidence type="ECO:0000259" key="8">
    <source>
        <dbReference type="Pfam" id="PF09402"/>
    </source>
</evidence>
<feature type="region of interest" description="Disordered" evidence="7">
    <location>
        <begin position="1"/>
        <end position="162"/>
    </location>
</feature>
<dbReference type="GO" id="GO:0005637">
    <property type="term" value="C:nuclear inner membrane"/>
    <property type="evidence" value="ECO:0007669"/>
    <property type="project" value="UniProtKB-SubCell"/>
</dbReference>
<comment type="subcellular location">
    <subcellularLocation>
        <location evidence="1">Nucleus inner membrane</location>
    </subcellularLocation>
</comment>
<keyword evidence="2" id="KW-0597">Phosphoprotein</keyword>
<dbReference type="GO" id="GO:0034399">
    <property type="term" value="C:nuclear periphery"/>
    <property type="evidence" value="ECO:0007669"/>
    <property type="project" value="TreeGrafter"/>
</dbReference>
<proteinExistence type="predicted"/>
<dbReference type="GO" id="GO:0003682">
    <property type="term" value="F:chromatin binding"/>
    <property type="evidence" value="ECO:0007669"/>
    <property type="project" value="InterPro"/>
</dbReference>
<reference evidence="9 10" key="1">
    <citation type="submission" date="2016-05" db="EMBL/GenBank/DDBJ databases">
        <title>A degradative enzymes factory behind the ericoid mycorrhizal symbiosis.</title>
        <authorList>
            <consortium name="DOE Joint Genome Institute"/>
            <person name="Martino E."/>
            <person name="Morin E."/>
            <person name="Grelet G."/>
            <person name="Kuo A."/>
            <person name="Kohler A."/>
            <person name="Daghino S."/>
            <person name="Barry K."/>
            <person name="Choi C."/>
            <person name="Cichocki N."/>
            <person name="Clum A."/>
            <person name="Copeland A."/>
            <person name="Hainaut M."/>
            <person name="Haridas S."/>
            <person name="Labutti K."/>
            <person name="Lindquist E."/>
            <person name="Lipzen A."/>
            <person name="Khouja H.-R."/>
            <person name="Murat C."/>
            <person name="Ohm R."/>
            <person name="Olson A."/>
            <person name="Spatafora J."/>
            <person name="Veneault-Fourrey C."/>
            <person name="Henrissat B."/>
            <person name="Grigoriev I."/>
            <person name="Martin F."/>
            <person name="Perotto S."/>
        </authorList>
    </citation>
    <scope>NUCLEOTIDE SEQUENCE [LARGE SCALE GENOMIC DNA]</scope>
    <source>
        <strain evidence="9 10">UAMH 7357</strain>
    </source>
</reference>
<feature type="compositionally biased region" description="Basic residues" evidence="7">
    <location>
        <begin position="35"/>
        <end position="47"/>
    </location>
</feature>
<keyword evidence="6" id="KW-0539">Nucleus</keyword>
<dbReference type="InterPro" id="IPR044780">
    <property type="entry name" value="Heh2/Src1"/>
</dbReference>
<dbReference type="PANTHER" id="PTHR47808">
    <property type="entry name" value="INNER NUCLEAR MEMBRANE PROTEIN HEH2-RELATED"/>
    <property type="match status" value="1"/>
</dbReference>
<dbReference type="EMBL" id="KZ613496">
    <property type="protein sequence ID" value="PMD18031.1"/>
    <property type="molecule type" value="Genomic_DNA"/>
</dbReference>
<evidence type="ECO:0000256" key="4">
    <source>
        <dbReference type="ARBA" id="ARBA00022989"/>
    </source>
</evidence>
<keyword evidence="10" id="KW-1185">Reference proteome</keyword>
<dbReference type="PANTHER" id="PTHR47808:SF2">
    <property type="entry name" value="LEM DOMAIN-CONTAINING PROTEIN 2"/>
    <property type="match status" value="1"/>
</dbReference>
<dbReference type="Proteomes" id="UP000235672">
    <property type="component" value="Unassembled WGS sequence"/>
</dbReference>
<evidence type="ECO:0000256" key="3">
    <source>
        <dbReference type="ARBA" id="ARBA00022692"/>
    </source>
</evidence>